<evidence type="ECO:0000256" key="7">
    <source>
        <dbReference type="SAM" id="MobiDB-lite"/>
    </source>
</evidence>
<dbReference type="InterPro" id="IPR050794">
    <property type="entry name" value="CPA2_transporter"/>
</dbReference>
<dbReference type="GO" id="GO:0015297">
    <property type="term" value="F:antiporter activity"/>
    <property type="evidence" value="ECO:0007669"/>
    <property type="project" value="InterPro"/>
</dbReference>
<sequence>MVGGAGSIFDGVSPLSNSTALLLFQMIFIILTCSILGKLLGLVRQPRVVAEVLGGILLGPTALGQIPGYMETIFPTESLGHLKTLAEMGLIFFLFIVGLEMDFQLMTKNVRQSTTIALVSTAVPFATGWLVAWVLTLILPDEIPSSYGTFGLFVAVCFCITAFPVLARILSAFHLTGASIGVTALSAAAISDVIAWGLLALVVALAGAGSPITALYVVICNGVFAVFMFLAVRPALTKLFIHRGYDEISQEVDEKPKPLSYMVTSIIFVIVLAASWATQVLGVDAIFGAFITGLIIPRMQTVPVQLMEVTEPLVSIVLLPLYFAFSGLKTDLTLLNTGMIWGMTVLVVIAVTICKVLPVMALYRWFGGSWGDSIALGFLMNTKGLVELIVLNIGLQANIISPTIFGILVLMSLVTTFITSPIVSALCHPNRQPSTAGSPDEDDISATTNHATNVSKLHASLIKAELSIAVHVENKHDTKRFSRLLGMLMVLVKDILHKTTVSETIIDPVNVGRFQVRKSVGAANAPKLVSDLPNQSNAQENQVDSDTQNKTTGDTPITHTSQRGPQITTLKLCAIHVVSTDDTYAGITYATSYFPNTRAVTDFQELCNQFSVSSYPFVALNHDTERNGCDQIVAEVATLQQGVDTLLLTWDRNAAIHDADGFTKCVQLKRKVDVLSPVMRTCVYIDSAPRSASSHLSRDNYGRGREATDTAAELQMFVPFLGGADAIEACVLAIQISNAAQGVYAQVHIVDYTQWLKPPTKKENGKGLSESVRAMADSSSVASIIEIDGANMNDVYEQSLRADTFLEFMSTYTQTTSTVKLSSPTQAEELLIHDRTKRVGPGYTGADRLATCSQHFGSLIAAQNATDTRAGTESVLVVCGARLPPVATADMKVVVPEEACVEGQLAAQLYETGYNLPLLSVRACDTRGETRLRNSEDIC</sequence>
<evidence type="ECO:0000256" key="2">
    <source>
        <dbReference type="ARBA" id="ARBA00022448"/>
    </source>
</evidence>
<organism evidence="10 11">
    <name type="scientific">Sphaeroforma arctica JP610</name>
    <dbReference type="NCBI Taxonomy" id="667725"/>
    <lineage>
        <taxon>Eukaryota</taxon>
        <taxon>Ichthyosporea</taxon>
        <taxon>Ichthyophonida</taxon>
        <taxon>Sphaeroforma</taxon>
    </lineage>
</organism>
<dbReference type="OrthoDB" id="2687058at2759"/>
<feature type="transmembrane region" description="Helical" evidence="8">
    <location>
        <begin position="309"/>
        <end position="328"/>
    </location>
</feature>
<dbReference type="InterPro" id="IPR038770">
    <property type="entry name" value="Na+/solute_symporter_sf"/>
</dbReference>
<feature type="transmembrane region" description="Helical" evidence="8">
    <location>
        <begin position="280"/>
        <end position="297"/>
    </location>
</feature>
<feature type="domain" description="Cation/H+ exchanger transmembrane" evidence="9">
    <location>
        <begin position="29"/>
        <end position="425"/>
    </location>
</feature>
<protein>
    <recommendedName>
        <fullName evidence="9">Cation/H+ exchanger transmembrane domain-containing protein</fullName>
    </recommendedName>
</protein>
<feature type="transmembrane region" description="Helical" evidence="8">
    <location>
        <begin position="399"/>
        <end position="423"/>
    </location>
</feature>
<comment type="subcellular location">
    <subcellularLocation>
        <location evidence="1">Membrane</location>
        <topology evidence="1">Multi-pass membrane protein</topology>
    </subcellularLocation>
</comment>
<evidence type="ECO:0000256" key="4">
    <source>
        <dbReference type="ARBA" id="ARBA00022989"/>
    </source>
</evidence>
<feature type="transmembrane region" description="Helical" evidence="8">
    <location>
        <begin position="340"/>
        <end position="362"/>
    </location>
</feature>
<name>A0A0L0FLK4_9EUKA</name>
<feature type="transmembrane region" description="Helical" evidence="8">
    <location>
        <begin position="182"/>
        <end position="208"/>
    </location>
</feature>
<evidence type="ECO:0000256" key="6">
    <source>
        <dbReference type="ARBA" id="ARBA00023136"/>
    </source>
</evidence>
<proteinExistence type="predicted"/>
<evidence type="ECO:0000256" key="1">
    <source>
        <dbReference type="ARBA" id="ARBA00004141"/>
    </source>
</evidence>
<evidence type="ECO:0000256" key="8">
    <source>
        <dbReference type="SAM" id="Phobius"/>
    </source>
</evidence>
<evidence type="ECO:0000313" key="10">
    <source>
        <dbReference type="EMBL" id="KNC77630.1"/>
    </source>
</evidence>
<dbReference type="STRING" id="667725.A0A0L0FLK4"/>
<dbReference type="eggNOG" id="KOG1650">
    <property type="taxonomic scope" value="Eukaryota"/>
</dbReference>
<dbReference type="GO" id="GO:1902600">
    <property type="term" value="P:proton transmembrane transport"/>
    <property type="evidence" value="ECO:0007669"/>
    <property type="project" value="InterPro"/>
</dbReference>
<dbReference type="RefSeq" id="XP_014151532.1">
    <property type="nucleotide sequence ID" value="XM_014296057.1"/>
</dbReference>
<feature type="compositionally biased region" description="Polar residues" evidence="7">
    <location>
        <begin position="532"/>
        <end position="562"/>
    </location>
</feature>
<feature type="transmembrane region" description="Helical" evidence="8">
    <location>
        <begin position="150"/>
        <end position="170"/>
    </location>
</feature>
<dbReference type="Proteomes" id="UP000054560">
    <property type="component" value="Unassembled WGS sequence"/>
</dbReference>
<dbReference type="GO" id="GO:0016020">
    <property type="term" value="C:membrane"/>
    <property type="evidence" value="ECO:0007669"/>
    <property type="project" value="UniProtKB-SubCell"/>
</dbReference>
<evidence type="ECO:0000259" key="9">
    <source>
        <dbReference type="Pfam" id="PF00999"/>
    </source>
</evidence>
<dbReference type="PANTHER" id="PTHR32468:SF0">
    <property type="entry name" value="K(+)_H(+) ANTIPORTER 1"/>
    <property type="match status" value="1"/>
</dbReference>
<feature type="transmembrane region" description="Helical" evidence="8">
    <location>
        <begin position="374"/>
        <end position="393"/>
    </location>
</feature>
<feature type="transmembrane region" description="Helical" evidence="8">
    <location>
        <begin position="214"/>
        <end position="236"/>
    </location>
</feature>
<dbReference type="GeneID" id="25910415"/>
<evidence type="ECO:0000256" key="3">
    <source>
        <dbReference type="ARBA" id="ARBA00022692"/>
    </source>
</evidence>
<accession>A0A0L0FLK4</accession>
<dbReference type="InterPro" id="IPR006153">
    <property type="entry name" value="Cation/H_exchanger_TM"/>
</dbReference>
<dbReference type="AlphaFoldDB" id="A0A0L0FLK4"/>
<feature type="transmembrane region" description="Helical" evidence="8">
    <location>
        <begin position="20"/>
        <end position="41"/>
    </location>
</feature>
<keyword evidence="5" id="KW-0406">Ion transport</keyword>
<gene>
    <name evidence="10" type="ORF">SARC_09911</name>
</gene>
<dbReference type="Gene3D" id="1.20.1530.20">
    <property type="match status" value="1"/>
</dbReference>
<evidence type="ECO:0000256" key="5">
    <source>
        <dbReference type="ARBA" id="ARBA00023065"/>
    </source>
</evidence>
<dbReference type="Pfam" id="PF00999">
    <property type="entry name" value="Na_H_Exchanger"/>
    <property type="match status" value="1"/>
</dbReference>
<keyword evidence="6 8" id="KW-0472">Membrane</keyword>
<keyword evidence="11" id="KW-1185">Reference proteome</keyword>
<feature type="region of interest" description="Disordered" evidence="7">
    <location>
        <begin position="526"/>
        <end position="562"/>
    </location>
</feature>
<evidence type="ECO:0000313" key="11">
    <source>
        <dbReference type="Proteomes" id="UP000054560"/>
    </source>
</evidence>
<reference evidence="10 11" key="1">
    <citation type="submission" date="2011-02" db="EMBL/GenBank/DDBJ databases">
        <title>The Genome Sequence of Sphaeroforma arctica JP610.</title>
        <authorList>
            <consortium name="The Broad Institute Genome Sequencing Platform"/>
            <person name="Russ C."/>
            <person name="Cuomo C."/>
            <person name="Young S.K."/>
            <person name="Zeng Q."/>
            <person name="Gargeya S."/>
            <person name="Alvarado L."/>
            <person name="Berlin A."/>
            <person name="Chapman S.B."/>
            <person name="Chen Z."/>
            <person name="Freedman E."/>
            <person name="Gellesch M."/>
            <person name="Goldberg J."/>
            <person name="Griggs A."/>
            <person name="Gujja S."/>
            <person name="Heilman E."/>
            <person name="Heiman D."/>
            <person name="Howarth C."/>
            <person name="Mehta T."/>
            <person name="Neiman D."/>
            <person name="Pearson M."/>
            <person name="Roberts A."/>
            <person name="Saif S."/>
            <person name="Shea T."/>
            <person name="Shenoy N."/>
            <person name="Sisk P."/>
            <person name="Stolte C."/>
            <person name="Sykes S."/>
            <person name="White J."/>
            <person name="Yandava C."/>
            <person name="Burger G."/>
            <person name="Gray M.W."/>
            <person name="Holland P.W.H."/>
            <person name="King N."/>
            <person name="Lang F.B.F."/>
            <person name="Roger A.J."/>
            <person name="Ruiz-Trillo I."/>
            <person name="Haas B."/>
            <person name="Nusbaum C."/>
            <person name="Birren B."/>
        </authorList>
    </citation>
    <scope>NUCLEOTIDE SEQUENCE [LARGE SCALE GENOMIC DNA]</scope>
    <source>
        <strain evidence="10 11">JP610</strain>
    </source>
</reference>
<feature type="transmembrane region" description="Helical" evidence="8">
    <location>
        <begin position="48"/>
        <end position="66"/>
    </location>
</feature>
<keyword evidence="3 8" id="KW-0812">Transmembrane</keyword>
<dbReference type="PANTHER" id="PTHR32468">
    <property type="entry name" value="CATION/H + ANTIPORTER"/>
    <property type="match status" value="1"/>
</dbReference>
<feature type="transmembrane region" description="Helical" evidence="8">
    <location>
        <begin position="115"/>
        <end position="138"/>
    </location>
</feature>
<keyword evidence="2" id="KW-0813">Transport</keyword>
<dbReference type="EMBL" id="KQ242675">
    <property type="protein sequence ID" value="KNC77630.1"/>
    <property type="molecule type" value="Genomic_DNA"/>
</dbReference>
<keyword evidence="4 8" id="KW-1133">Transmembrane helix</keyword>
<feature type="transmembrane region" description="Helical" evidence="8">
    <location>
        <begin position="86"/>
        <end position="103"/>
    </location>
</feature>